<dbReference type="SUPFAM" id="SSF47413">
    <property type="entry name" value="lambda repressor-like DNA-binding domains"/>
    <property type="match status" value="1"/>
</dbReference>
<dbReference type="CDD" id="cd00093">
    <property type="entry name" value="HTH_XRE"/>
    <property type="match status" value="1"/>
</dbReference>
<evidence type="ECO:0000313" key="3">
    <source>
        <dbReference type="EMBL" id="MBC5726422.1"/>
    </source>
</evidence>
<accession>A0A923LY49</accession>
<dbReference type="AlphaFoldDB" id="A0A923LY49"/>
<reference evidence="3" key="1">
    <citation type="submission" date="2020-08" db="EMBL/GenBank/DDBJ databases">
        <title>Genome public.</title>
        <authorList>
            <person name="Liu C."/>
            <person name="Sun Q."/>
        </authorList>
    </citation>
    <scope>NUCLEOTIDE SEQUENCE</scope>
    <source>
        <strain evidence="3">NSJ-28</strain>
    </source>
</reference>
<keyword evidence="4" id="KW-1185">Reference proteome</keyword>
<organism evidence="3 4">
    <name type="scientific">Agathobaculum faecis</name>
    <dbReference type="NCBI Taxonomy" id="2763013"/>
    <lineage>
        <taxon>Bacteria</taxon>
        <taxon>Bacillati</taxon>
        <taxon>Bacillota</taxon>
        <taxon>Clostridia</taxon>
        <taxon>Eubacteriales</taxon>
        <taxon>Butyricicoccaceae</taxon>
        <taxon>Agathobaculum</taxon>
    </lineage>
</organism>
<evidence type="ECO:0000313" key="4">
    <source>
        <dbReference type="Proteomes" id="UP000606499"/>
    </source>
</evidence>
<protein>
    <submittedName>
        <fullName evidence="3">Helix-turn-helix transcriptional regulator</fullName>
    </submittedName>
</protein>
<sequence length="206" mass="23519">MRTPKVDYNNIPRIDLEYVSFGDRLREIRKERNMSQDEFAQLLGTSKQVLSRYETGQRAPKITLVQSFAQKLNVSTDYLLGDSAEEAAFNSLCDSDHPPFYKIFIDVTARMGLDIPGLVRVTGLTDKQIRTIIFRQMKDAPLRTALLLSDTLNVPLEVWTGDMAYHPKQISVEAYEVARAYDRASKRDRAIARMALDLEPAKDVKF</sequence>
<dbReference type="Proteomes" id="UP000606499">
    <property type="component" value="Unassembled WGS sequence"/>
</dbReference>
<dbReference type="GO" id="GO:0003677">
    <property type="term" value="F:DNA binding"/>
    <property type="evidence" value="ECO:0007669"/>
    <property type="project" value="UniProtKB-KW"/>
</dbReference>
<dbReference type="EMBL" id="JACOPL010000015">
    <property type="protein sequence ID" value="MBC5726422.1"/>
    <property type="molecule type" value="Genomic_DNA"/>
</dbReference>
<dbReference type="SMART" id="SM00530">
    <property type="entry name" value="HTH_XRE"/>
    <property type="match status" value="1"/>
</dbReference>
<evidence type="ECO:0000256" key="1">
    <source>
        <dbReference type="ARBA" id="ARBA00023125"/>
    </source>
</evidence>
<evidence type="ECO:0000259" key="2">
    <source>
        <dbReference type="PROSITE" id="PS50943"/>
    </source>
</evidence>
<dbReference type="PANTHER" id="PTHR46558">
    <property type="entry name" value="TRACRIPTIONAL REGULATORY PROTEIN-RELATED-RELATED"/>
    <property type="match status" value="1"/>
</dbReference>
<dbReference type="PANTHER" id="PTHR46558:SF11">
    <property type="entry name" value="HTH-TYPE TRANSCRIPTIONAL REGULATOR XRE"/>
    <property type="match status" value="1"/>
</dbReference>
<keyword evidence="1" id="KW-0238">DNA-binding</keyword>
<dbReference type="RefSeq" id="WP_054327181.1">
    <property type="nucleotide sequence ID" value="NZ_JACOPL010000015.1"/>
</dbReference>
<dbReference type="InterPro" id="IPR010982">
    <property type="entry name" value="Lambda_DNA-bd_dom_sf"/>
</dbReference>
<dbReference type="Pfam" id="PF01381">
    <property type="entry name" value="HTH_3"/>
    <property type="match status" value="1"/>
</dbReference>
<dbReference type="InterPro" id="IPR001387">
    <property type="entry name" value="Cro/C1-type_HTH"/>
</dbReference>
<name>A0A923LY49_9FIRM</name>
<feature type="domain" description="HTH cro/C1-type" evidence="2">
    <location>
        <begin position="25"/>
        <end position="79"/>
    </location>
</feature>
<proteinExistence type="predicted"/>
<dbReference type="Gene3D" id="1.10.260.40">
    <property type="entry name" value="lambda repressor-like DNA-binding domains"/>
    <property type="match status" value="1"/>
</dbReference>
<comment type="caution">
    <text evidence="3">The sequence shown here is derived from an EMBL/GenBank/DDBJ whole genome shotgun (WGS) entry which is preliminary data.</text>
</comment>
<gene>
    <name evidence="3" type="ORF">H8S45_13255</name>
</gene>
<dbReference type="PROSITE" id="PS50943">
    <property type="entry name" value="HTH_CROC1"/>
    <property type="match status" value="1"/>
</dbReference>